<name>A0A4Q7MRI5_9BACT</name>
<dbReference type="InterPro" id="IPR000866">
    <property type="entry name" value="AhpC/TSA"/>
</dbReference>
<dbReference type="PROSITE" id="PS00194">
    <property type="entry name" value="THIOREDOXIN_1"/>
    <property type="match status" value="1"/>
</dbReference>
<feature type="chain" id="PRO_5020200225" evidence="5">
    <location>
        <begin position="20"/>
        <end position="363"/>
    </location>
</feature>
<dbReference type="InterPro" id="IPR013766">
    <property type="entry name" value="Thioredoxin_domain"/>
</dbReference>
<organism evidence="7 8">
    <name type="scientific">Pseudobacter ginsenosidimutans</name>
    <dbReference type="NCBI Taxonomy" id="661488"/>
    <lineage>
        <taxon>Bacteria</taxon>
        <taxon>Pseudomonadati</taxon>
        <taxon>Bacteroidota</taxon>
        <taxon>Chitinophagia</taxon>
        <taxon>Chitinophagales</taxon>
        <taxon>Chitinophagaceae</taxon>
        <taxon>Pseudobacter</taxon>
    </lineage>
</organism>
<evidence type="ECO:0000256" key="2">
    <source>
        <dbReference type="ARBA" id="ARBA00022748"/>
    </source>
</evidence>
<feature type="domain" description="Thioredoxin" evidence="6">
    <location>
        <begin position="219"/>
        <end position="363"/>
    </location>
</feature>
<dbReference type="Proteomes" id="UP000293874">
    <property type="component" value="Unassembled WGS sequence"/>
</dbReference>
<dbReference type="InterPro" id="IPR050553">
    <property type="entry name" value="Thioredoxin_ResA/DsbE_sf"/>
</dbReference>
<evidence type="ECO:0000256" key="3">
    <source>
        <dbReference type="ARBA" id="ARBA00023157"/>
    </source>
</evidence>
<dbReference type="GO" id="GO:0016491">
    <property type="term" value="F:oxidoreductase activity"/>
    <property type="evidence" value="ECO:0007669"/>
    <property type="project" value="InterPro"/>
</dbReference>
<protein>
    <submittedName>
        <fullName evidence="7">Peroxiredoxin</fullName>
    </submittedName>
</protein>
<comment type="caution">
    <text evidence="7">The sequence shown here is derived from an EMBL/GenBank/DDBJ whole genome shotgun (WGS) entry which is preliminary data.</text>
</comment>
<dbReference type="SUPFAM" id="SSF52833">
    <property type="entry name" value="Thioredoxin-like"/>
    <property type="match status" value="1"/>
</dbReference>
<evidence type="ECO:0000256" key="1">
    <source>
        <dbReference type="ARBA" id="ARBA00004196"/>
    </source>
</evidence>
<dbReference type="AlphaFoldDB" id="A0A4Q7MRI5"/>
<gene>
    <name evidence="7" type="ORF">EV199_5226</name>
</gene>
<dbReference type="GO" id="GO:0016209">
    <property type="term" value="F:antioxidant activity"/>
    <property type="evidence" value="ECO:0007669"/>
    <property type="project" value="InterPro"/>
</dbReference>
<evidence type="ECO:0000259" key="6">
    <source>
        <dbReference type="PROSITE" id="PS51352"/>
    </source>
</evidence>
<dbReference type="Pfam" id="PF00578">
    <property type="entry name" value="AhpC-TSA"/>
    <property type="match status" value="1"/>
</dbReference>
<keyword evidence="3" id="KW-1015">Disulfide bond</keyword>
<keyword evidence="8" id="KW-1185">Reference proteome</keyword>
<dbReference type="GO" id="GO:0030313">
    <property type="term" value="C:cell envelope"/>
    <property type="evidence" value="ECO:0007669"/>
    <property type="project" value="UniProtKB-SubCell"/>
</dbReference>
<comment type="subcellular location">
    <subcellularLocation>
        <location evidence="1">Cell envelope</location>
    </subcellularLocation>
</comment>
<feature type="signal peptide" evidence="5">
    <location>
        <begin position="1"/>
        <end position="19"/>
    </location>
</feature>
<proteinExistence type="predicted"/>
<keyword evidence="5" id="KW-0732">Signal</keyword>
<dbReference type="InterPro" id="IPR017937">
    <property type="entry name" value="Thioredoxin_CS"/>
</dbReference>
<dbReference type="RefSeq" id="WP_130543724.1">
    <property type="nucleotide sequence ID" value="NZ_CP042431.1"/>
</dbReference>
<dbReference type="Pfam" id="PF14289">
    <property type="entry name" value="DUF4369"/>
    <property type="match status" value="1"/>
</dbReference>
<dbReference type="EMBL" id="SGXA01000003">
    <property type="protein sequence ID" value="RZS69389.1"/>
    <property type="molecule type" value="Genomic_DNA"/>
</dbReference>
<dbReference type="GO" id="GO:0017004">
    <property type="term" value="P:cytochrome complex assembly"/>
    <property type="evidence" value="ECO:0007669"/>
    <property type="project" value="UniProtKB-KW"/>
</dbReference>
<dbReference type="CDD" id="cd02966">
    <property type="entry name" value="TlpA_like_family"/>
    <property type="match status" value="1"/>
</dbReference>
<evidence type="ECO:0000313" key="8">
    <source>
        <dbReference type="Proteomes" id="UP000293874"/>
    </source>
</evidence>
<evidence type="ECO:0000256" key="4">
    <source>
        <dbReference type="ARBA" id="ARBA00023284"/>
    </source>
</evidence>
<dbReference type="PANTHER" id="PTHR42852:SF6">
    <property type="entry name" value="THIOL:DISULFIDE INTERCHANGE PROTEIN DSBE"/>
    <property type="match status" value="1"/>
</dbReference>
<accession>A0A4Q7MRI5</accession>
<dbReference type="PANTHER" id="PTHR42852">
    <property type="entry name" value="THIOL:DISULFIDE INTERCHANGE PROTEIN DSBE"/>
    <property type="match status" value="1"/>
</dbReference>
<reference evidence="7 8" key="1">
    <citation type="submission" date="2019-02" db="EMBL/GenBank/DDBJ databases">
        <title>Genomic Encyclopedia of Type Strains, Phase IV (KMG-IV): sequencing the most valuable type-strain genomes for metagenomic binning, comparative biology and taxonomic classification.</title>
        <authorList>
            <person name="Goeker M."/>
        </authorList>
    </citation>
    <scope>NUCLEOTIDE SEQUENCE [LARGE SCALE GENOMIC DNA]</scope>
    <source>
        <strain evidence="7 8">DSM 18116</strain>
    </source>
</reference>
<dbReference type="InterPro" id="IPR036249">
    <property type="entry name" value="Thioredoxin-like_sf"/>
</dbReference>
<dbReference type="OrthoDB" id="9794348at2"/>
<dbReference type="PROSITE" id="PS51352">
    <property type="entry name" value="THIOREDOXIN_2"/>
    <property type="match status" value="1"/>
</dbReference>
<evidence type="ECO:0000313" key="7">
    <source>
        <dbReference type="EMBL" id="RZS69389.1"/>
    </source>
</evidence>
<keyword evidence="2" id="KW-0201">Cytochrome c-type biogenesis</keyword>
<sequence>MKKYIFSVILLFSITAIHAQGYTINGNISGLPDGKLWIQKWFNGDTLQEGIAKDGRFVISQKGKFISDKVYLNAAGSKRKVEFYIEPGQISLQGSWTGSVTATGTPSNDAYAKYLQELAPVNDSINTIRSLMKNNTDKAATAVLQKQLSRQYDQFFYPLRKRYAKTYNNTIMAAEFLSAGTGHLTYADMKQLLSQLDPATPENWYTNRLKERCDILGRTDFGQVAPDFTLPDTSGNTVSLYSLKGKIVLVDFWASWCGPCRAENQNVKKLYDRYKADGFTVISVSIDDKRDKWVKAIKDDQLPWYHVSSLTGWECPVAKKMGVAYGMSGVPYTLLLDREGKVIGHNVRGEQLEKKLDALLGKQ</sequence>
<dbReference type="Gene3D" id="3.40.30.10">
    <property type="entry name" value="Glutaredoxin"/>
    <property type="match status" value="1"/>
</dbReference>
<dbReference type="InterPro" id="IPR025380">
    <property type="entry name" value="DUF4369"/>
</dbReference>
<keyword evidence="4" id="KW-0676">Redox-active center</keyword>
<evidence type="ECO:0000256" key="5">
    <source>
        <dbReference type="SAM" id="SignalP"/>
    </source>
</evidence>